<dbReference type="PANTHER" id="PTHR31190:SF498">
    <property type="entry name" value="ETHYLENE-RESPONSIVE TRANSCRIPTION FACTOR ERF109-LIKE"/>
    <property type="match status" value="1"/>
</dbReference>
<sequence>MQWSTNIRVKQEATYDNHRHHLPPPRLTAEQEFSVMVAALKNVIAGNNTPIHANSELNSFECFQNVISTPSFSSSPSTSMSSFEPPLLRVIDEPEPCKFCRIKGCLGCDYFAATTTIDNKNNNNMKTKKISVVKKKKKNNYRGVRQRPWGKWAAEIRDPRKAARVWLGTFLTAEEAARAYDRAAIEFRGPRAKLNFSFSDYTLIQEQTTPSSSPQNQQPKSQFEQGNGDVELGMNKLDNDFWDQLMGDNEIQRWLTIMDFSGGSSDFAGANVLSL</sequence>
<dbReference type="InterPro" id="IPR016177">
    <property type="entry name" value="DNA-bd_dom_sf"/>
</dbReference>
<keyword evidence="3" id="KW-0611">Plant defense</keyword>
<evidence type="ECO:0000313" key="10">
    <source>
        <dbReference type="Proteomes" id="UP000790787"/>
    </source>
</evidence>
<dbReference type="Proteomes" id="UP000790787">
    <property type="component" value="Chromosome 6"/>
</dbReference>
<evidence type="ECO:0000256" key="4">
    <source>
        <dbReference type="ARBA" id="ARBA00023015"/>
    </source>
</evidence>
<dbReference type="GO" id="GO:0006952">
    <property type="term" value="P:defense response"/>
    <property type="evidence" value="ECO:0007669"/>
    <property type="project" value="UniProtKB-KW"/>
</dbReference>
<dbReference type="OrthoDB" id="1295906at2759"/>
<dbReference type="InterPro" id="IPR044808">
    <property type="entry name" value="ERF_plant"/>
</dbReference>
<name>A0A1S4BA87_TOBAC</name>
<dbReference type="RefSeq" id="XP_016485767.1">
    <property type="nucleotide sequence ID" value="XM_016630281.2"/>
</dbReference>
<dbReference type="STRING" id="4097.A0A1S4BA87"/>
<evidence type="ECO:0000256" key="5">
    <source>
        <dbReference type="ARBA" id="ARBA00023125"/>
    </source>
</evidence>
<dbReference type="GO" id="GO:0009873">
    <property type="term" value="P:ethylene-activated signaling pathway"/>
    <property type="evidence" value="ECO:0007669"/>
    <property type="project" value="UniProtKB-KW"/>
</dbReference>
<evidence type="ECO:0000256" key="7">
    <source>
        <dbReference type="ARBA" id="ARBA00023242"/>
    </source>
</evidence>
<comment type="subcellular location">
    <subcellularLocation>
        <location evidence="1">Nucleus</location>
    </subcellularLocation>
</comment>
<keyword evidence="2" id="KW-0936">Ethylene signaling pathway</keyword>
<gene>
    <name evidence="11" type="primary">LOC107806172</name>
</gene>
<evidence type="ECO:0000256" key="1">
    <source>
        <dbReference type="ARBA" id="ARBA00004123"/>
    </source>
</evidence>
<keyword evidence="5" id="KW-0238">DNA-binding</keyword>
<dbReference type="Gene3D" id="3.30.730.10">
    <property type="entry name" value="AP2/ERF domain"/>
    <property type="match status" value="1"/>
</dbReference>
<dbReference type="GO" id="GO:0003700">
    <property type="term" value="F:DNA-binding transcription factor activity"/>
    <property type="evidence" value="ECO:0007669"/>
    <property type="project" value="InterPro"/>
</dbReference>
<dbReference type="SMART" id="SM00380">
    <property type="entry name" value="AP2"/>
    <property type="match status" value="1"/>
</dbReference>
<dbReference type="AlphaFoldDB" id="A0A1S4BA87"/>
<dbReference type="RefSeq" id="XP_016485767.1">
    <property type="nucleotide sequence ID" value="XM_016630281.1"/>
</dbReference>
<dbReference type="SUPFAM" id="SSF54171">
    <property type="entry name" value="DNA-binding domain"/>
    <property type="match status" value="1"/>
</dbReference>
<keyword evidence="4" id="KW-0805">Transcription regulation</keyword>
<reference evidence="11" key="2">
    <citation type="submission" date="2025-08" db="UniProtKB">
        <authorList>
            <consortium name="RefSeq"/>
        </authorList>
    </citation>
    <scope>IDENTIFICATION</scope>
    <source>
        <tissue evidence="11">Leaf</tissue>
    </source>
</reference>
<evidence type="ECO:0000313" key="11">
    <source>
        <dbReference type="RefSeq" id="XP_016485767.1"/>
    </source>
</evidence>
<dbReference type="PROSITE" id="PS51032">
    <property type="entry name" value="AP2_ERF"/>
    <property type="match status" value="1"/>
</dbReference>
<dbReference type="CDD" id="cd00018">
    <property type="entry name" value="AP2"/>
    <property type="match status" value="1"/>
</dbReference>
<proteinExistence type="predicted"/>
<reference evidence="10" key="1">
    <citation type="journal article" date="2014" name="Nat. Commun.">
        <title>The tobacco genome sequence and its comparison with those of tomato and potato.</title>
        <authorList>
            <person name="Sierro N."/>
            <person name="Battey J.N."/>
            <person name="Ouadi S."/>
            <person name="Bakaher N."/>
            <person name="Bovet L."/>
            <person name="Willig A."/>
            <person name="Goepfert S."/>
            <person name="Peitsch M.C."/>
            <person name="Ivanov N.V."/>
        </authorList>
    </citation>
    <scope>NUCLEOTIDE SEQUENCE [LARGE SCALE GENOMIC DNA]</scope>
</reference>
<keyword evidence="10" id="KW-1185">Reference proteome</keyword>
<dbReference type="GeneID" id="107806172"/>
<feature type="domain" description="AP2/ERF" evidence="9">
    <location>
        <begin position="140"/>
        <end position="197"/>
    </location>
</feature>
<evidence type="ECO:0000256" key="6">
    <source>
        <dbReference type="ARBA" id="ARBA00023163"/>
    </source>
</evidence>
<dbReference type="FunFam" id="3.30.730.10:FF:000001">
    <property type="entry name" value="Ethylene-responsive transcription factor 2"/>
    <property type="match status" value="1"/>
</dbReference>
<dbReference type="OMA" id="WLTIMDF"/>
<evidence type="ECO:0000256" key="2">
    <source>
        <dbReference type="ARBA" id="ARBA00022745"/>
    </source>
</evidence>
<evidence type="ECO:0000256" key="3">
    <source>
        <dbReference type="ARBA" id="ARBA00022821"/>
    </source>
</evidence>
<dbReference type="PaxDb" id="4097-A0A1S4BA87"/>
<accession>A0A1S4BA87</accession>
<dbReference type="GO" id="GO:0005634">
    <property type="term" value="C:nucleus"/>
    <property type="evidence" value="ECO:0007669"/>
    <property type="project" value="UniProtKB-SubCell"/>
</dbReference>
<evidence type="ECO:0000259" key="9">
    <source>
        <dbReference type="PROSITE" id="PS51032"/>
    </source>
</evidence>
<evidence type="ECO:0000256" key="8">
    <source>
        <dbReference type="SAM" id="MobiDB-lite"/>
    </source>
</evidence>
<dbReference type="GO" id="GO:0003677">
    <property type="term" value="F:DNA binding"/>
    <property type="evidence" value="ECO:0007669"/>
    <property type="project" value="UniProtKB-KW"/>
</dbReference>
<dbReference type="SMR" id="A0A1S4BA87"/>
<dbReference type="KEGG" id="nta:107806172"/>
<dbReference type="Pfam" id="PF00847">
    <property type="entry name" value="AP2"/>
    <property type="match status" value="1"/>
</dbReference>
<dbReference type="PRINTS" id="PR00367">
    <property type="entry name" value="ETHRSPELEMNT"/>
</dbReference>
<feature type="region of interest" description="Disordered" evidence="8">
    <location>
        <begin position="206"/>
        <end position="229"/>
    </location>
</feature>
<feature type="compositionally biased region" description="Low complexity" evidence="8">
    <location>
        <begin position="206"/>
        <end position="222"/>
    </location>
</feature>
<dbReference type="InterPro" id="IPR036955">
    <property type="entry name" value="AP2/ERF_dom_sf"/>
</dbReference>
<protein>
    <submittedName>
        <fullName evidence="11">Ethylene-responsive transcription factor ERF109-like</fullName>
    </submittedName>
</protein>
<dbReference type="PANTHER" id="PTHR31190">
    <property type="entry name" value="DNA-BINDING DOMAIN"/>
    <property type="match status" value="1"/>
</dbReference>
<organism evidence="10 11">
    <name type="scientific">Nicotiana tabacum</name>
    <name type="common">Common tobacco</name>
    <dbReference type="NCBI Taxonomy" id="4097"/>
    <lineage>
        <taxon>Eukaryota</taxon>
        <taxon>Viridiplantae</taxon>
        <taxon>Streptophyta</taxon>
        <taxon>Embryophyta</taxon>
        <taxon>Tracheophyta</taxon>
        <taxon>Spermatophyta</taxon>
        <taxon>Magnoliopsida</taxon>
        <taxon>eudicotyledons</taxon>
        <taxon>Gunneridae</taxon>
        <taxon>Pentapetalae</taxon>
        <taxon>asterids</taxon>
        <taxon>lamiids</taxon>
        <taxon>Solanales</taxon>
        <taxon>Solanaceae</taxon>
        <taxon>Nicotianoideae</taxon>
        <taxon>Nicotianeae</taxon>
        <taxon>Nicotiana</taxon>
    </lineage>
</organism>
<dbReference type="InterPro" id="IPR001471">
    <property type="entry name" value="AP2/ERF_dom"/>
</dbReference>
<keyword evidence="7" id="KW-0539">Nucleus</keyword>
<keyword evidence="6" id="KW-0804">Transcription</keyword>